<feature type="region of interest" description="Disordered" evidence="2">
    <location>
        <begin position="1990"/>
        <end position="2010"/>
    </location>
</feature>
<dbReference type="RefSeq" id="XP_037204541.1">
    <property type="nucleotide sequence ID" value="XM_037355232.1"/>
</dbReference>
<dbReference type="EMBL" id="JAAQRI010000180">
    <property type="protein sequence ID" value="KAF5629911.1"/>
    <property type="molecule type" value="Genomic_DNA"/>
</dbReference>
<evidence type="ECO:0000259" key="3">
    <source>
        <dbReference type="Pfam" id="PF18276"/>
    </source>
</evidence>
<feature type="domain" description="Neuraminidase-like" evidence="4">
    <location>
        <begin position="1538"/>
        <end position="1705"/>
    </location>
</feature>
<protein>
    <submittedName>
        <fullName evidence="6">PA14 domain protein</fullName>
    </submittedName>
</protein>
<dbReference type="Pfam" id="PF18413">
    <property type="entry name" value="Neuraminidase"/>
    <property type="match status" value="1"/>
</dbReference>
<gene>
    <name evidence="6" type="ORF">FTJAE_8418</name>
</gene>
<dbReference type="InterPro" id="IPR040840">
    <property type="entry name" value="TcA_TcB_BD"/>
</dbReference>
<dbReference type="OrthoDB" id="4940706at2759"/>
<dbReference type="Pfam" id="PF20220">
    <property type="entry name" value="ABC_toxin_N"/>
    <property type="match status" value="1"/>
</dbReference>
<reference evidence="6 7" key="1">
    <citation type="submission" date="2020-05" db="EMBL/GenBank/DDBJ databases">
        <title>Identification and distribution of gene clusters putatively required for synthesis of sphingolipid metabolism inhibitors in phylogenetically diverse species of the filamentous fungus Fusarium.</title>
        <authorList>
            <person name="Kim H.-S."/>
            <person name="Busman M."/>
            <person name="Brown D.W."/>
            <person name="Divon H."/>
            <person name="Uhlig S."/>
            <person name="Proctor R.H."/>
        </authorList>
    </citation>
    <scope>NUCLEOTIDE SEQUENCE [LARGE SCALE GENOMIC DNA]</scope>
    <source>
        <strain evidence="6 7">NRRL 66243</strain>
    </source>
</reference>
<evidence type="ECO:0000259" key="5">
    <source>
        <dbReference type="Pfam" id="PF20220"/>
    </source>
</evidence>
<comment type="caution">
    <text evidence="6">The sequence shown here is derived from an EMBL/GenBank/DDBJ whole genome shotgun (WGS) entry which is preliminary data.</text>
</comment>
<keyword evidence="7" id="KW-1185">Reference proteome</keyword>
<dbReference type="InterPro" id="IPR046839">
    <property type="entry name" value="ABC_toxin_N"/>
</dbReference>
<keyword evidence="1" id="KW-0175">Coiled coil</keyword>
<evidence type="ECO:0000313" key="6">
    <source>
        <dbReference type="EMBL" id="KAF5629911.1"/>
    </source>
</evidence>
<evidence type="ECO:0000256" key="2">
    <source>
        <dbReference type="SAM" id="MobiDB-lite"/>
    </source>
</evidence>
<feature type="coiled-coil region" evidence="1">
    <location>
        <begin position="2480"/>
        <end position="2514"/>
    </location>
</feature>
<sequence>MDKKWQDILIGRLGNRTLVNALAGELAQVQASAQSDEESVAALVERFEKFCNENNEGLSEDEVTQLHYISDLIKATKGSVLFVKSIVDYAPAQRTVGTAIVEYYGANPGSLGESGNQSLRLCLFKTRPTETLAGLVKASKLLMPTKASQRLAELVLLSAVEQGINISKQSLPGINKNVDKSNPDVSQESRSHVAALQRLHRLVRDPLNISPLLAKGFLSANSIAATDRDAFVRLLGTGHGGALVLSEDVAITIWQQANLIDLRNSRLWTDFILQREDIPVLALEKQADSDPPTESDGSTQVITMETLFREYDSIEVDEYSSVLSPAAYLVDLLQLLRYSYLNPKDENETKKPSRLLTNFLDRRPDVADLQLSEANTTTLVRYTDLVNETLEAFIAGAAQLDKTTVPADQEASKPVNDRASEGLTSPSTDWRVYASVIQHQKSPPSCAPFNMGLYACREYFQAIGLSLYDLFELFSPLSLSTGDLSQADHKEQAQLIALIETGLERQLAAESLSLSHEEFVMITREAFQSSALISKLHNHRTVFTQEEYAERVGLSSVGEYWGFATDGQGSANDKMAGKVNGINGINNIKDVLLPRSGLQFPELLELLKTEFLSDRLVISVETAKGTFSGKLKDMKLCSTNIQQQDIDSALRIEDCADLLSLIRLWRTLDWKLQDLDNAIVTLSLSRISGEAVPPTSAIDADLLLELAAIKKLAALTSIEVNELIPLWGTMRLSSPNSLYKTLFFQPRYLKQYPALRDFNKEDSQQPTPLIRDLMTPLLLALELTNEDFRVMSQALGIAESAPWNLANISKLYRHNLLRRVLGISLKQYFSLDVFNCEDMGPWQSPRKTWSVVERWKVLQEAGFSNTLLLNAFGATIDTEGNSAYIAGLAAGMLSSLQALNESAIVAPGFNAQTDINLPNLNTICNSVFDSTISEKVTAMLTGTWSVTTECHIGVQLPNDSPLRRKVLQRPGTLTLRGILTAEEHDTLSKLGSDGTSWRSDVDRVYQKSIVPLLALSSSLGSNTIESFTGIFSPTEQRNPSEIGTERLQIIKNIIVAIIDQSKLQAKKDFIFATISSKLDGLIPSTCQSLLEMLSPDDTKPLDLLLSIEKLNSTSNQTMIGPLECFFIAPSLDKIRIAGPSDKHFTLSLGGKEMLASDSSSTALSTTRGQLYALSTAKAEDLKLFSVVDSSGTQSRLVDHLLHPDTVEIVRKVLRILSTAAEVINTMKLSPDELIYFKDHLRFDEPASEGLELLCDHVKARALIKPKSGVTILDLYRAGPLPQGSEKLETICNQLSKSTGFELLRVRELVTACVTAARSAVAIDAKFLIRLNRLMSFIERVNVSAEKMIQWSALTTPEDTTPLYEAAKSLERIVTVRSGASPAKAVENVTMQKRECLVQHLMALATKYGVPADVEGLFEYFLMDVKMGPQQETSRIKQAISTVQLFIQRCLLGLEKKNGIPTTAIKRDTWAWMSKFVLWQANRKVFLYPENWIEPSLRDDKSQSFRSIESLILQSNLNLEVIGSIFRRYIYDTNEIADLQILAYFWESGAKFTGKYHLFARTRTAPYQYYYRVFEVTGVQNDSPRFNWFPWAKIEVEIPALEVDWDGKSLSKAGTYLVPTIYRGRLFLFIPQILLRTRPQAASSVTLKLGETIQPPENQQYWEIKIGWIEYRNGKWSRKEVSSSSLEVEGYKTQPNDPSIPAAARNMPSISAFHFRASARTSPATDKTDSVVPGNNILVLDVYRWFESKPSDYRQIHLGRFELRGTQMIVSDFKDTSTAWKRTTPTRFQQLDHKTSEKEETKFKAELQSYRQYNPSTRPASEQQPLLTLPPHIAELDTDPTQKLTWTVSYNEFQYNGPSALVLERATVSHVDSYFGIIGRDSQGLVPSTQRDTSSVQRLSNDTCQTLMEIVTRSDSLEGLFNGLETVPESKIKNVFGDHGEGTMRELGTANSIYSWELGFHLVLLLMERLYATQQFELALQIASFVFDPRADDEPSPKGSNTQPSDKPLSNLDRCWRFVPFKNPNLRLAGSTRQVVQRLSAGHDKSNDINDWLQNPFNPHAIARGRPSIYMRRFIIKYIQILVAAGDVYFREDTLESLPLALQRYVQASQLFDKRPVVLPRQTRPISKSYNAIIGDLDDFGSAEIDMELHAPYFIQPSDQENASAPFYNGVQGMVRSPYFPVPANPQMAALRDLIDDRFFKIRNSLDINGNFRRLQLFEPPLDPGQLVRSMATGGMASVVANALTGPMPNARFALLLQKAFEMCTELRSMSDAYLVIKEKKDAEALSALRSRQDLAMQNVVLRSKQLARDDLVKNMEILELNRKSQVMRLNYYLALTGESSSKVPKAGGSWTEIHQSIAKPTDDELVMSPEESMEMVKNDEAQELGIVATAIQNTCSILMALPEIQVQAQPMGIGASTQMDPKKIADGMMLVASVIQQEAATRNFEAGRASRKGQLIKQLQDRRLQANQAGYEIMVTDKSIESQRIKIEMAEADISMAKQQIEDLTEMDEHLRNKYTNEALYSWMDTSARKLLYRTYLIAIDAAKSAEKAFLFERPSPSTPESLIESSYWNDSRDGAFAAQNLYLDLKRIESLNMTRKPHDFEVKKSMSLRQIDPWALLRFQDTGKTEFMLPEVLFDYDFPGHYCRRIKSLWVTIPCVVGPYTSVSCTLRLLEHGYRLRQKQNGAAYYPVGSLNSDLRYHTDKVPISAVALSSGFQDTGAFEMEFAAGERYGPFEGAGVVSRWSLELPTKTRQFDYHTVSDVIIHINYTAMNGGAAWQMEAEDAVTKFQESADSQMHVALFDLRDGLTRLSSTGDTPKLTVANVSSLLPFWTRGRQPTFSRFWLVASRGSSLLGDKDGGNLPSVGGKLAAKITDTEKDGHEIGIASPEALMGGTFEVVATDEDTTHGTEMKDIVIELNSLQGKDVAAIRAAQGQRLWLLAEYHVKPVLNT</sequence>
<dbReference type="InterPro" id="IPR041079">
    <property type="entry name" value="Neuraminidase-like"/>
</dbReference>
<evidence type="ECO:0000313" key="7">
    <source>
        <dbReference type="Proteomes" id="UP000530670"/>
    </source>
</evidence>
<name>A0A8H5VNK4_9HYPO</name>
<dbReference type="Proteomes" id="UP000530670">
    <property type="component" value="Unassembled WGS sequence"/>
</dbReference>
<feature type="domain" description="Tc toxin complex TcA C-terminal TcB-binding" evidence="3">
    <location>
        <begin position="2478"/>
        <end position="2769"/>
    </location>
</feature>
<feature type="region of interest" description="Disordered" evidence="2">
    <location>
        <begin position="405"/>
        <end position="424"/>
    </location>
</feature>
<feature type="domain" description="ABC toxin N-terminal" evidence="5">
    <location>
        <begin position="1388"/>
        <end position="1508"/>
    </location>
</feature>
<dbReference type="GeneID" id="59307502"/>
<evidence type="ECO:0000259" key="4">
    <source>
        <dbReference type="Pfam" id="PF18413"/>
    </source>
</evidence>
<proteinExistence type="predicted"/>
<accession>A0A8H5VNK4</accession>
<dbReference type="Pfam" id="PF18276">
    <property type="entry name" value="TcA_TcB_BD"/>
    <property type="match status" value="1"/>
</dbReference>
<evidence type="ECO:0000256" key="1">
    <source>
        <dbReference type="SAM" id="Coils"/>
    </source>
</evidence>
<organism evidence="6 7">
    <name type="scientific">Fusarium tjaetaba</name>
    <dbReference type="NCBI Taxonomy" id="1567544"/>
    <lineage>
        <taxon>Eukaryota</taxon>
        <taxon>Fungi</taxon>
        <taxon>Dikarya</taxon>
        <taxon>Ascomycota</taxon>
        <taxon>Pezizomycotina</taxon>
        <taxon>Sordariomycetes</taxon>
        <taxon>Hypocreomycetidae</taxon>
        <taxon>Hypocreales</taxon>
        <taxon>Nectriaceae</taxon>
        <taxon>Fusarium</taxon>
        <taxon>Fusarium fujikuroi species complex</taxon>
    </lineage>
</organism>